<feature type="region of interest" description="Disordered" evidence="1">
    <location>
        <begin position="222"/>
        <end position="330"/>
    </location>
</feature>
<feature type="compositionally biased region" description="Polar residues" evidence="1">
    <location>
        <begin position="147"/>
        <end position="176"/>
    </location>
</feature>
<dbReference type="EMBL" id="MCFL01000026">
    <property type="protein sequence ID" value="ORZ34726.1"/>
    <property type="molecule type" value="Genomic_DNA"/>
</dbReference>
<proteinExistence type="predicted"/>
<evidence type="ECO:0000313" key="3">
    <source>
        <dbReference type="Proteomes" id="UP000193411"/>
    </source>
</evidence>
<accession>A0A1Y2HJH8</accession>
<dbReference type="Proteomes" id="UP000193411">
    <property type="component" value="Unassembled WGS sequence"/>
</dbReference>
<reference evidence="2 3" key="1">
    <citation type="submission" date="2016-07" db="EMBL/GenBank/DDBJ databases">
        <title>Pervasive Adenine N6-methylation of Active Genes in Fungi.</title>
        <authorList>
            <consortium name="DOE Joint Genome Institute"/>
            <person name="Mondo S.J."/>
            <person name="Dannebaum R.O."/>
            <person name="Kuo R.C."/>
            <person name="Labutti K."/>
            <person name="Haridas S."/>
            <person name="Kuo A."/>
            <person name="Salamov A."/>
            <person name="Ahrendt S.R."/>
            <person name="Lipzen A."/>
            <person name="Sullivan W."/>
            <person name="Andreopoulos W.B."/>
            <person name="Clum A."/>
            <person name="Lindquist E."/>
            <person name="Daum C."/>
            <person name="Ramamoorthy G.K."/>
            <person name="Gryganskyi A."/>
            <person name="Culley D."/>
            <person name="Magnuson J.K."/>
            <person name="James T.Y."/>
            <person name="O'Malley M.A."/>
            <person name="Stajich J.E."/>
            <person name="Spatafora J.W."/>
            <person name="Visel A."/>
            <person name="Grigoriev I.V."/>
        </authorList>
    </citation>
    <scope>NUCLEOTIDE SEQUENCE [LARGE SCALE GENOMIC DNA]</scope>
    <source>
        <strain evidence="2 3">PL171</strain>
    </source>
</reference>
<gene>
    <name evidence="2" type="ORF">BCR44DRAFT_165070</name>
</gene>
<feature type="compositionally biased region" description="Polar residues" evidence="1">
    <location>
        <begin position="399"/>
        <end position="410"/>
    </location>
</feature>
<dbReference type="OrthoDB" id="5582070at2759"/>
<sequence>MKSSQSAVLRQTASPVRPAGTEPTSPPGAHSHQAMASTTSISGQSFNQTPEAISPGKKSSSFNVLNKAAPLFKASMPSLAPAVASPASSRPPLTSDIDALLSIEANTSDAGAPAASSSAAGGVSPSSTPMTQVRPRGVSQLVASKFKSATASNSSQVTPFQRSVSTKSAKQHSSIPATPGTPVISAAVAIDDQYVPEPHLPHLRHGRKNMDIDSIMAEVEERVRTGSAPPVDSATTTNGNPENLRPLLGRSSSKRSFRRWSMPGLTNQTRDPSDSGAKSAEAAGSRPASSGLTARIGQLASTITSPLRRRHRSMQELSTPHAHAAAGAPPRLTAAEGASMRDLPLPAPMDIDELLTRFGTSDSYLVRGARAGDGRATKQSKQAPMSHPHQDSLVIVRTSPVSRHMSTSSGPPIRVPGDDTSSIRPLRRPSNADDTTDSADRSLVNSNEAVHRAGNLLASGTSTPTSMSAFSSNDRMSVQAMYTSTFPRGADDAHPAAPTGGVSIAPNVATIIESSQAMLPAPPAANSPHAHVESVASDVSSIASVDVDTSNARALVALRAMPRVVLDKVYVHHCNDIDAVVTPSEGLGGAK</sequence>
<feature type="region of interest" description="Disordered" evidence="1">
    <location>
        <begin position="1"/>
        <end position="61"/>
    </location>
</feature>
<feature type="compositionally biased region" description="Polar residues" evidence="1">
    <location>
        <begin position="34"/>
        <end position="61"/>
    </location>
</feature>
<organism evidence="2 3">
    <name type="scientific">Catenaria anguillulae PL171</name>
    <dbReference type="NCBI Taxonomy" id="765915"/>
    <lineage>
        <taxon>Eukaryota</taxon>
        <taxon>Fungi</taxon>
        <taxon>Fungi incertae sedis</taxon>
        <taxon>Blastocladiomycota</taxon>
        <taxon>Blastocladiomycetes</taxon>
        <taxon>Blastocladiales</taxon>
        <taxon>Catenariaceae</taxon>
        <taxon>Catenaria</taxon>
    </lineage>
</organism>
<feature type="compositionally biased region" description="Low complexity" evidence="1">
    <location>
        <begin position="110"/>
        <end position="127"/>
    </location>
</feature>
<comment type="caution">
    <text evidence="2">The sequence shown here is derived from an EMBL/GenBank/DDBJ whole genome shotgun (WGS) entry which is preliminary data.</text>
</comment>
<evidence type="ECO:0000313" key="2">
    <source>
        <dbReference type="EMBL" id="ORZ34726.1"/>
    </source>
</evidence>
<evidence type="ECO:0000256" key="1">
    <source>
        <dbReference type="SAM" id="MobiDB-lite"/>
    </source>
</evidence>
<feature type="region of interest" description="Disordered" evidence="1">
    <location>
        <begin position="108"/>
        <end position="180"/>
    </location>
</feature>
<dbReference type="AlphaFoldDB" id="A0A1Y2HJH8"/>
<feature type="compositionally biased region" description="Polar residues" evidence="1">
    <location>
        <begin position="1"/>
        <end position="14"/>
    </location>
</feature>
<feature type="region of interest" description="Disordered" evidence="1">
    <location>
        <begin position="371"/>
        <end position="442"/>
    </location>
</feature>
<keyword evidence="3" id="KW-1185">Reference proteome</keyword>
<name>A0A1Y2HJH8_9FUNG</name>
<feature type="compositionally biased region" description="Low complexity" evidence="1">
    <location>
        <begin position="319"/>
        <end position="330"/>
    </location>
</feature>
<protein>
    <submittedName>
        <fullName evidence="2">Uncharacterized protein</fullName>
    </submittedName>
</protein>